<dbReference type="AlphaFoldDB" id="A0A673TDK1"/>
<dbReference type="GO" id="GO:0005886">
    <property type="term" value="C:plasma membrane"/>
    <property type="evidence" value="ECO:0007669"/>
    <property type="project" value="TreeGrafter"/>
</dbReference>
<dbReference type="PROSITE" id="PS50835">
    <property type="entry name" value="IG_LIKE"/>
    <property type="match status" value="3"/>
</dbReference>
<dbReference type="InterPro" id="IPR013098">
    <property type="entry name" value="Ig_I-set"/>
</dbReference>
<dbReference type="GO" id="GO:0098632">
    <property type="term" value="F:cell-cell adhesion mediator activity"/>
    <property type="evidence" value="ECO:0007669"/>
    <property type="project" value="TreeGrafter"/>
</dbReference>
<keyword evidence="1" id="KW-0393">Immunoglobulin domain</keyword>
<dbReference type="PANTHER" id="PTHR10075:SF14">
    <property type="entry name" value="CELL ADHESION MOLECULE DSCAM2-RELATED"/>
    <property type="match status" value="1"/>
</dbReference>
<dbReference type="GO" id="GO:0007411">
    <property type="term" value="P:axon guidance"/>
    <property type="evidence" value="ECO:0007669"/>
    <property type="project" value="TreeGrafter"/>
</dbReference>
<reference evidence="4" key="3">
    <citation type="submission" date="2025-09" db="UniProtKB">
        <authorList>
            <consortium name="Ensembl"/>
        </authorList>
    </citation>
    <scope>IDENTIFICATION</scope>
</reference>
<dbReference type="InterPro" id="IPR013783">
    <property type="entry name" value="Ig-like_fold"/>
</dbReference>
<evidence type="ECO:0000259" key="3">
    <source>
        <dbReference type="PROSITE" id="PS50835"/>
    </source>
</evidence>
<protein>
    <recommendedName>
        <fullName evidence="3">Ig-like domain-containing protein</fullName>
    </recommendedName>
</protein>
<dbReference type="Gene3D" id="2.60.40.10">
    <property type="entry name" value="Immunoglobulins"/>
    <property type="match status" value="3"/>
</dbReference>
<dbReference type="PROSITE" id="PS50092">
    <property type="entry name" value="TSP1"/>
    <property type="match status" value="1"/>
</dbReference>
<dbReference type="InterPro" id="IPR003598">
    <property type="entry name" value="Ig_sub2"/>
</dbReference>
<dbReference type="Pfam" id="PF07679">
    <property type="entry name" value="I-set"/>
    <property type="match status" value="1"/>
</dbReference>
<feature type="domain" description="Ig-like" evidence="3">
    <location>
        <begin position="270"/>
        <end position="364"/>
    </location>
</feature>
<organism evidence="4 5">
    <name type="scientific">Suricata suricatta</name>
    <name type="common">Meerkat</name>
    <dbReference type="NCBI Taxonomy" id="37032"/>
    <lineage>
        <taxon>Eukaryota</taxon>
        <taxon>Metazoa</taxon>
        <taxon>Chordata</taxon>
        <taxon>Craniata</taxon>
        <taxon>Vertebrata</taxon>
        <taxon>Euteleostomi</taxon>
        <taxon>Mammalia</taxon>
        <taxon>Eutheria</taxon>
        <taxon>Laurasiatheria</taxon>
        <taxon>Carnivora</taxon>
        <taxon>Feliformia</taxon>
        <taxon>Herpestidae</taxon>
        <taxon>Suricata</taxon>
    </lineage>
</organism>
<feature type="region of interest" description="Disordered" evidence="2">
    <location>
        <begin position="218"/>
        <end position="258"/>
    </location>
</feature>
<feature type="domain" description="Ig-like" evidence="3">
    <location>
        <begin position="369"/>
        <end position="468"/>
    </location>
</feature>
<feature type="compositionally biased region" description="Polar residues" evidence="2">
    <location>
        <begin position="491"/>
        <end position="500"/>
    </location>
</feature>
<accession>A0A673TDK1</accession>
<feature type="region of interest" description="Disordered" evidence="2">
    <location>
        <begin position="480"/>
        <end position="506"/>
    </location>
</feature>
<name>A0A673TDK1_SURSU</name>
<dbReference type="OMA" id="LAXVPEA"/>
<evidence type="ECO:0000313" key="4">
    <source>
        <dbReference type="Ensembl" id="ENSSSUP00005007079.1"/>
    </source>
</evidence>
<dbReference type="GO" id="GO:0030424">
    <property type="term" value="C:axon"/>
    <property type="evidence" value="ECO:0007669"/>
    <property type="project" value="TreeGrafter"/>
</dbReference>
<dbReference type="GO" id="GO:0070593">
    <property type="term" value="P:dendrite self-avoidance"/>
    <property type="evidence" value="ECO:0007669"/>
    <property type="project" value="TreeGrafter"/>
</dbReference>
<dbReference type="CDD" id="cd00096">
    <property type="entry name" value="Ig"/>
    <property type="match status" value="1"/>
</dbReference>
<dbReference type="InterPro" id="IPR036179">
    <property type="entry name" value="Ig-like_dom_sf"/>
</dbReference>
<dbReference type="Pfam" id="PF19030">
    <property type="entry name" value="TSP1_ADAMTS"/>
    <property type="match status" value="1"/>
</dbReference>
<dbReference type="PANTHER" id="PTHR10075">
    <property type="entry name" value="BASIGIN RELATED"/>
    <property type="match status" value="1"/>
</dbReference>
<proteinExistence type="predicted"/>
<dbReference type="Proteomes" id="UP000472268">
    <property type="component" value="Chromosome 9"/>
</dbReference>
<dbReference type="SMART" id="SM00409">
    <property type="entry name" value="IG"/>
    <property type="match status" value="3"/>
</dbReference>
<dbReference type="Gene3D" id="2.20.100.10">
    <property type="entry name" value="Thrombospondin type-1 (TSP1) repeat"/>
    <property type="match status" value="1"/>
</dbReference>
<dbReference type="InterPro" id="IPR036383">
    <property type="entry name" value="TSP1_rpt_sf"/>
</dbReference>
<dbReference type="GO" id="GO:0007156">
    <property type="term" value="P:homophilic cell adhesion via plasma membrane adhesion molecules"/>
    <property type="evidence" value="ECO:0007669"/>
    <property type="project" value="TreeGrafter"/>
</dbReference>
<evidence type="ECO:0000256" key="2">
    <source>
        <dbReference type="SAM" id="MobiDB-lite"/>
    </source>
</evidence>
<feature type="domain" description="Ig-like" evidence="3">
    <location>
        <begin position="5"/>
        <end position="81"/>
    </location>
</feature>
<evidence type="ECO:0000313" key="5">
    <source>
        <dbReference type="Proteomes" id="UP000472268"/>
    </source>
</evidence>
<reference evidence="4" key="2">
    <citation type="submission" date="2025-08" db="UniProtKB">
        <authorList>
            <consortium name="Ensembl"/>
        </authorList>
    </citation>
    <scope>IDENTIFICATION</scope>
</reference>
<sequence>SVFVPTTIWVLIARGFERGKTQLLTCISLKSLIQWEKDGRCLQNSKRLGITKSGSLKIHSVAAPDIGTYRCVAGPARETVVLKLIGTDNRLIAPPALGELVRDHPGMAHRDTNSLGATWQIWGHKNELHPDEGQVDSQPFLRALLGPCSHSAGKANPWEFKNKQLEAAVKQGAYSMDAAQFDELIQNMSQLVETGEVSDDLASQVIYQLVAELAKAQPAHSQRRGVREGAPPAAQLRGATGRVPQGLEAGNSGKLTFPPRGPVLLRHSQPTSISLNKTVNSRIGNTVYITKRTEVINILCEPVTPSQATLTWTKDGALLKPSAKIILDGMGKMQIRNPTRKEQGVYGCSIANHLGSDVESSSVLYAEAPAILSVERNASRLEHGRLSVVVGGTVEAALRADVTIRCPVTGVPQPNITWLKREGPLSDNVSLLFNGSLLLQNVSLENEGTYVCTATNPLGKATATSTLHLLEQRWLDSKRGFPKDHRKHRLQASNTGTSNRPGPFPVSPEMVCVSGGRGEQEGKILTLKEGCPVLRAAPVRPDLPSEPSLPPQCPSAQDLGPTARGSSQGRLSRTVLVLQCPARCLGRTVRTPQRRAACRGHNSSDSGCDDRRRPTSKGNCSSAACAACWRPGPWRPCSAACGGGVQSRRVDCVHARSCRPVAETRCVRGRKPASWRHCSLTVCLALCFYLFL</sequence>
<dbReference type="InterPro" id="IPR007110">
    <property type="entry name" value="Ig-like_dom"/>
</dbReference>
<dbReference type="SUPFAM" id="SSF48726">
    <property type="entry name" value="Immunoglobulin"/>
    <property type="match status" value="3"/>
</dbReference>
<dbReference type="SMART" id="SM00408">
    <property type="entry name" value="IGc2"/>
    <property type="match status" value="3"/>
</dbReference>
<feature type="region of interest" description="Disordered" evidence="2">
    <location>
        <begin position="595"/>
        <end position="618"/>
    </location>
</feature>
<evidence type="ECO:0000256" key="1">
    <source>
        <dbReference type="ARBA" id="ARBA00023319"/>
    </source>
</evidence>
<reference evidence="4 5" key="1">
    <citation type="submission" date="2019-05" db="EMBL/GenBank/DDBJ databases">
        <title>A Chromosome-scale Meerkat (S. suricatta) Genome Assembly.</title>
        <authorList>
            <person name="Dudchenko O."/>
            <person name="Lieberman Aiden E."/>
            <person name="Tung J."/>
            <person name="Barreiro L.B."/>
            <person name="Clutton-Brock T.H."/>
        </authorList>
    </citation>
    <scope>NUCLEOTIDE SEQUENCE [LARGE SCALE GENOMIC DNA]</scope>
</reference>
<keyword evidence="5" id="KW-1185">Reference proteome</keyword>
<dbReference type="InterPro" id="IPR000884">
    <property type="entry name" value="TSP1_rpt"/>
</dbReference>
<dbReference type="InterPro" id="IPR003599">
    <property type="entry name" value="Ig_sub"/>
</dbReference>
<dbReference type="Ensembl" id="ENSSSUT00005008160.1">
    <property type="protein sequence ID" value="ENSSSUP00005007079.1"/>
    <property type="gene ID" value="ENSSSUG00005004554.1"/>
</dbReference>
<feature type="region of interest" description="Disordered" evidence="2">
    <location>
        <begin position="540"/>
        <end position="570"/>
    </location>
</feature>
<dbReference type="SUPFAM" id="SSF82895">
    <property type="entry name" value="TSP-1 type 1 repeat"/>
    <property type="match status" value="1"/>
</dbReference>